<dbReference type="InterPro" id="IPR053926">
    <property type="entry name" value="RecX_HTH_1st"/>
</dbReference>
<protein>
    <recommendedName>
        <fullName evidence="3 5">Regulatory protein RecX</fullName>
    </recommendedName>
</protein>
<evidence type="ECO:0000256" key="3">
    <source>
        <dbReference type="ARBA" id="ARBA00018111"/>
    </source>
</evidence>
<evidence type="ECO:0000259" key="7">
    <source>
        <dbReference type="Pfam" id="PF21982"/>
    </source>
</evidence>
<dbReference type="InterPro" id="IPR053924">
    <property type="entry name" value="RecX_HTH_2nd"/>
</dbReference>
<organism evidence="8 9">
    <name type="scientific">Hydrogenoanaerobacterium saccharovorans</name>
    <dbReference type="NCBI Taxonomy" id="474960"/>
    <lineage>
        <taxon>Bacteria</taxon>
        <taxon>Bacillati</taxon>
        <taxon>Bacillota</taxon>
        <taxon>Clostridia</taxon>
        <taxon>Eubacteriales</taxon>
        <taxon>Oscillospiraceae</taxon>
        <taxon>Hydrogenoanaerobacterium</taxon>
    </lineage>
</organism>
<dbReference type="Gene3D" id="1.10.10.10">
    <property type="entry name" value="Winged helix-like DNA-binding domain superfamily/Winged helix DNA-binding domain"/>
    <property type="match status" value="2"/>
</dbReference>
<keyword evidence="4 5" id="KW-0963">Cytoplasm</keyword>
<accession>A0ABS2GNG6</accession>
<dbReference type="HAMAP" id="MF_01114">
    <property type="entry name" value="RecX"/>
    <property type="match status" value="1"/>
</dbReference>
<dbReference type="PANTHER" id="PTHR33602">
    <property type="entry name" value="REGULATORY PROTEIN RECX FAMILY PROTEIN"/>
    <property type="match status" value="1"/>
</dbReference>
<name>A0ABS2GNG6_9FIRM</name>
<dbReference type="RefSeq" id="WP_191392023.1">
    <property type="nucleotide sequence ID" value="NZ_JACSNR010000004.1"/>
</dbReference>
<reference evidence="8 9" key="1">
    <citation type="journal article" date="2021" name="Sci. Rep.">
        <title>The distribution of antibiotic resistance genes in chicken gut microbiota commensals.</title>
        <authorList>
            <person name="Juricova H."/>
            <person name="Matiasovicova J."/>
            <person name="Kubasova T."/>
            <person name="Cejkova D."/>
            <person name="Rychlik I."/>
        </authorList>
    </citation>
    <scope>NUCLEOTIDE SEQUENCE [LARGE SCALE GENOMIC DNA]</scope>
    <source>
        <strain evidence="8 9">An564</strain>
    </source>
</reference>
<comment type="caution">
    <text evidence="8">The sequence shown here is derived from an EMBL/GenBank/DDBJ whole genome shotgun (WGS) entry which is preliminary data.</text>
</comment>
<feature type="domain" description="RecX first three-helical" evidence="7">
    <location>
        <begin position="61"/>
        <end position="97"/>
    </location>
</feature>
<comment type="similarity">
    <text evidence="2 5">Belongs to the RecX family.</text>
</comment>
<dbReference type="PANTHER" id="PTHR33602:SF1">
    <property type="entry name" value="REGULATORY PROTEIN RECX FAMILY PROTEIN"/>
    <property type="match status" value="1"/>
</dbReference>
<comment type="function">
    <text evidence="5">Modulates RecA activity.</text>
</comment>
<feature type="domain" description="RecX second three-helical" evidence="6">
    <location>
        <begin position="104"/>
        <end position="145"/>
    </location>
</feature>
<proteinExistence type="inferred from homology"/>
<evidence type="ECO:0000256" key="4">
    <source>
        <dbReference type="ARBA" id="ARBA00022490"/>
    </source>
</evidence>
<gene>
    <name evidence="5" type="primary">recX</name>
    <name evidence="8" type="ORF">H9X81_05090</name>
</gene>
<dbReference type="Pfam" id="PF21982">
    <property type="entry name" value="RecX_HTH1"/>
    <property type="match status" value="1"/>
</dbReference>
<evidence type="ECO:0000313" key="9">
    <source>
        <dbReference type="Proteomes" id="UP000724149"/>
    </source>
</evidence>
<evidence type="ECO:0000256" key="2">
    <source>
        <dbReference type="ARBA" id="ARBA00009695"/>
    </source>
</evidence>
<comment type="subcellular location">
    <subcellularLocation>
        <location evidence="1 5">Cytoplasm</location>
    </subcellularLocation>
</comment>
<evidence type="ECO:0000259" key="6">
    <source>
        <dbReference type="Pfam" id="PF02631"/>
    </source>
</evidence>
<evidence type="ECO:0000313" key="8">
    <source>
        <dbReference type="EMBL" id="MBM6923068.1"/>
    </source>
</evidence>
<sequence>MKITDISVTKKGRYALFVDGEFLFSAEEEALVRSGLRPGMETDIQTLEALRRESEYIYGREWALHLLEYKAYSRRMLLDRLRRQIDEDIAEQVADRLCELGLIDDRYYASTYARDLFRLKGYSRQRIAQALRQKGIEPDTIEEVLEQFDAGESDARLRELIRKKYARYLGEEKGRQRAVNALLRMGYKYGEIRPALAEVLEELGVEEELDPED</sequence>
<keyword evidence="9" id="KW-1185">Reference proteome</keyword>
<dbReference type="Pfam" id="PF02631">
    <property type="entry name" value="RecX_HTH2"/>
    <property type="match status" value="1"/>
</dbReference>
<evidence type="ECO:0000256" key="5">
    <source>
        <dbReference type="HAMAP-Rule" id="MF_01114"/>
    </source>
</evidence>
<dbReference type="Proteomes" id="UP000724149">
    <property type="component" value="Unassembled WGS sequence"/>
</dbReference>
<evidence type="ECO:0000256" key="1">
    <source>
        <dbReference type="ARBA" id="ARBA00004496"/>
    </source>
</evidence>
<dbReference type="EMBL" id="JACSNR010000004">
    <property type="protein sequence ID" value="MBM6923068.1"/>
    <property type="molecule type" value="Genomic_DNA"/>
</dbReference>
<dbReference type="InterPro" id="IPR036388">
    <property type="entry name" value="WH-like_DNA-bd_sf"/>
</dbReference>
<dbReference type="InterPro" id="IPR003783">
    <property type="entry name" value="Regulatory_RecX"/>
</dbReference>